<evidence type="ECO:0000256" key="2">
    <source>
        <dbReference type="ARBA" id="ARBA00022448"/>
    </source>
</evidence>
<evidence type="ECO:0000313" key="6">
    <source>
        <dbReference type="Proteomes" id="UP001497525"/>
    </source>
</evidence>
<accession>A0AAV2TJ27</accession>
<protein>
    <recommendedName>
        <fullName evidence="7">Importin subunit alpha</fullName>
    </recommendedName>
</protein>
<dbReference type="Gene3D" id="1.25.10.10">
    <property type="entry name" value="Leucine-rich Repeat Variant"/>
    <property type="match status" value="1"/>
</dbReference>
<evidence type="ECO:0000256" key="1">
    <source>
        <dbReference type="ARBA" id="ARBA00010394"/>
    </source>
</evidence>
<keyword evidence="3" id="KW-0653">Protein transport</keyword>
<gene>
    <name evidence="5" type="ORF">CDAUBV1_LOCUS11694</name>
</gene>
<evidence type="ECO:0000313" key="5">
    <source>
        <dbReference type="EMBL" id="CAL5137378.1"/>
    </source>
</evidence>
<dbReference type="GO" id="GO:0015031">
    <property type="term" value="P:protein transport"/>
    <property type="evidence" value="ECO:0007669"/>
    <property type="project" value="UniProtKB-KW"/>
</dbReference>
<comment type="caution">
    <text evidence="5">The sequence shown here is derived from an EMBL/GenBank/DDBJ whole genome shotgun (WGS) entry which is preliminary data.</text>
</comment>
<dbReference type="InterPro" id="IPR016024">
    <property type="entry name" value="ARM-type_fold"/>
</dbReference>
<dbReference type="InterPro" id="IPR000225">
    <property type="entry name" value="Armadillo"/>
</dbReference>
<reference evidence="5" key="1">
    <citation type="submission" date="2024-06" db="EMBL/GenBank/DDBJ databases">
        <authorList>
            <person name="Liu X."/>
            <person name="Lenzi L."/>
            <person name="Haldenby T S."/>
            <person name="Uol C."/>
        </authorList>
    </citation>
    <scope>NUCLEOTIDE SEQUENCE</scope>
</reference>
<dbReference type="Pfam" id="PF00514">
    <property type="entry name" value="Arm"/>
    <property type="match status" value="1"/>
</dbReference>
<evidence type="ECO:0000256" key="3">
    <source>
        <dbReference type="ARBA" id="ARBA00022927"/>
    </source>
</evidence>
<evidence type="ECO:0000256" key="4">
    <source>
        <dbReference type="SAM" id="MobiDB-lite"/>
    </source>
</evidence>
<dbReference type="SUPFAM" id="SSF48371">
    <property type="entry name" value="ARM repeat"/>
    <property type="match status" value="1"/>
</dbReference>
<dbReference type="Proteomes" id="UP001497525">
    <property type="component" value="Unassembled WGS sequence"/>
</dbReference>
<keyword evidence="2" id="KW-0813">Transport</keyword>
<dbReference type="AlphaFoldDB" id="A0AAV2TJ27"/>
<organism evidence="5 6">
    <name type="scientific">Calicophoron daubneyi</name>
    <name type="common">Rumen fluke</name>
    <name type="synonym">Paramphistomum daubneyi</name>
    <dbReference type="NCBI Taxonomy" id="300641"/>
    <lineage>
        <taxon>Eukaryota</taxon>
        <taxon>Metazoa</taxon>
        <taxon>Spiralia</taxon>
        <taxon>Lophotrochozoa</taxon>
        <taxon>Platyhelminthes</taxon>
        <taxon>Trematoda</taxon>
        <taxon>Digenea</taxon>
        <taxon>Plagiorchiida</taxon>
        <taxon>Pronocephalata</taxon>
        <taxon>Paramphistomoidea</taxon>
        <taxon>Paramphistomidae</taxon>
        <taxon>Calicophoron</taxon>
    </lineage>
</organism>
<evidence type="ECO:0008006" key="7">
    <source>
        <dbReference type="Google" id="ProtNLM"/>
    </source>
</evidence>
<dbReference type="InterPro" id="IPR011989">
    <property type="entry name" value="ARM-like"/>
</dbReference>
<proteinExistence type="inferred from homology"/>
<feature type="region of interest" description="Disordered" evidence="4">
    <location>
        <begin position="23"/>
        <end position="45"/>
    </location>
</feature>
<dbReference type="PANTHER" id="PTHR23316">
    <property type="entry name" value="IMPORTIN ALPHA"/>
    <property type="match status" value="1"/>
</dbReference>
<dbReference type="SMART" id="SM00185">
    <property type="entry name" value="ARM"/>
    <property type="match status" value="4"/>
</dbReference>
<dbReference type="EMBL" id="CAXLJL010000379">
    <property type="protein sequence ID" value="CAL5137378.1"/>
    <property type="molecule type" value="Genomic_DNA"/>
</dbReference>
<name>A0AAV2TJ27_CALDB</name>
<sequence length="456" mass="50042">MAIRYITFRWFSPLERLISAPEDEETLFGGPPKPDAETDGQSKPPSVAEIVDSLFSENLAIRTWALQKTKRLTIDWPYRLAGEEMGMETLPKVVDGLKSDDPSRQLAAALASAVITFENGMSAVESGCAPLLIALFSSPDAEIVSYVSLAISNLADPYNAQHNYLVELGIIKSLVKQLNANTPVTIVHELALIIVGLCGAGDVLCQKSAYGEMIPALQYLVQQADTEVLIRAAWAIEAFAGCGKMQIGLLIDAGIIRHLVPLLSHSDSNVQLMAMHALLEIVCGTNEQKQAVLDCGLLSHFPGLLKIQEGMVLGDALLCLLNLTVRNQRVVRAVIDHGLLPLICCHAFDGCFSTPYLARSVICNLMTYGNGEEAQYIIDNNCIHPLCLMWNDNYPERNSGLLRGLSSVLCQAGNQLDKVRGHIENCGLLDKLETVRFHEDDNAFRLSYHIMEDYFS</sequence>
<comment type="similarity">
    <text evidence="1">Belongs to the importin alpha family.</text>
</comment>